<accession>X6P1C9</accession>
<dbReference type="EMBL" id="ASPP01004603">
    <property type="protein sequence ID" value="ETO31928.1"/>
    <property type="molecule type" value="Genomic_DNA"/>
</dbReference>
<proteinExistence type="predicted"/>
<keyword evidence="3" id="KW-1185">Reference proteome</keyword>
<dbReference type="AlphaFoldDB" id="X6P1C9"/>
<sequence length="159" mass="17146">MSTREVSKSNSMSSHNAVNNNHSFFGEGDRTQPRSGRSSAIGLVASAGMGIGTVVGTPSSNRSSFSTAILELQNTGSNSNKTGFMQRISSTIDLGTPSATRKEGLNGNGMEEIKMHSNSDGNNNNNNNNNNPELEQYIKQLNIMLTENMSEFNLKTLIR</sequence>
<evidence type="ECO:0000313" key="3">
    <source>
        <dbReference type="Proteomes" id="UP000023152"/>
    </source>
</evidence>
<evidence type="ECO:0000313" key="2">
    <source>
        <dbReference type="EMBL" id="ETO31928.1"/>
    </source>
</evidence>
<dbReference type="Proteomes" id="UP000023152">
    <property type="component" value="Unassembled WGS sequence"/>
</dbReference>
<gene>
    <name evidence="2" type="ORF">RFI_05189</name>
</gene>
<feature type="region of interest" description="Disordered" evidence="1">
    <location>
        <begin position="90"/>
        <end position="132"/>
    </location>
</feature>
<feature type="compositionally biased region" description="Low complexity" evidence="1">
    <location>
        <begin position="122"/>
        <end position="131"/>
    </location>
</feature>
<comment type="caution">
    <text evidence="2">The sequence shown here is derived from an EMBL/GenBank/DDBJ whole genome shotgun (WGS) entry which is preliminary data.</text>
</comment>
<protein>
    <submittedName>
        <fullName evidence="2">Uncharacterized protein</fullName>
    </submittedName>
</protein>
<feature type="compositionally biased region" description="Polar residues" evidence="1">
    <location>
        <begin position="90"/>
        <end position="99"/>
    </location>
</feature>
<name>X6P1C9_RETFI</name>
<evidence type="ECO:0000256" key="1">
    <source>
        <dbReference type="SAM" id="MobiDB-lite"/>
    </source>
</evidence>
<organism evidence="2 3">
    <name type="scientific">Reticulomyxa filosa</name>
    <dbReference type="NCBI Taxonomy" id="46433"/>
    <lineage>
        <taxon>Eukaryota</taxon>
        <taxon>Sar</taxon>
        <taxon>Rhizaria</taxon>
        <taxon>Retaria</taxon>
        <taxon>Foraminifera</taxon>
        <taxon>Monothalamids</taxon>
        <taxon>Reticulomyxidae</taxon>
        <taxon>Reticulomyxa</taxon>
    </lineage>
</organism>
<feature type="compositionally biased region" description="Polar residues" evidence="1">
    <location>
        <begin position="1"/>
        <end position="23"/>
    </location>
</feature>
<reference evidence="2 3" key="1">
    <citation type="journal article" date="2013" name="Curr. Biol.">
        <title>The Genome of the Foraminiferan Reticulomyxa filosa.</title>
        <authorList>
            <person name="Glockner G."/>
            <person name="Hulsmann N."/>
            <person name="Schleicher M."/>
            <person name="Noegel A.A."/>
            <person name="Eichinger L."/>
            <person name="Gallinger C."/>
            <person name="Pawlowski J."/>
            <person name="Sierra R."/>
            <person name="Euteneuer U."/>
            <person name="Pillet L."/>
            <person name="Moustafa A."/>
            <person name="Platzer M."/>
            <person name="Groth M."/>
            <person name="Szafranski K."/>
            <person name="Schliwa M."/>
        </authorList>
    </citation>
    <scope>NUCLEOTIDE SEQUENCE [LARGE SCALE GENOMIC DNA]</scope>
</reference>
<feature type="region of interest" description="Disordered" evidence="1">
    <location>
        <begin position="1"/>
        <end position="37"/>
    </location>
</feature>